<accession>A0A919D2M9</accession>
<reference evidence="1" key="2">
    <citation type="submission" date="2020-09" db="EMBL/GenBank/DDBJ databases">
        <authorList>
            <person name="Sun Q."/>
            <person name="Ohkuma M."/>
        </authorList>
    </citation>
    <scope>NUCLEOTIDE SEQUENCE</scope>
    <source>
        <strain evidence="1">JCM 4714</strain>
    </source>
</reference>
<reference evidence="1" key="1">
    <citation type="journal article" date="2014" name="Int. J. Syst. Evol. Microbiol.">
        <title>Complete genome sequence of Corynebacterium casei LMG S-19264T (=DSM 44701T), isolated from a smear-ripened cheese.</title>
        <authorList>
            <consortium name="US DOE Joint Genome Institute (JGI-PGF)"/>
            <person name="Walter F."/>
            <person name="Albersmeier A."/>
            <person name="Kalinowski J."/>
            <person name="Ruckert C."/>
        </authorList>
    </citation>
    <scope>NUCLEOTIDE SEQUENCE</scope>
    <source>
        <strain evidence="1">JCM 4714</strain>
    </source>
</reference>
<evidence type="ECO:0000313" key="1">
    <source>
        <dbReference type="EMBL" id="GHE05626.1"/>
    </source>
</evidence>
<proteinExistence type="predicted"/>
<gene>
    <name evidence="1" type="ORF">GCM10010339_42260</name>
</gene>
<sequence>MNRTAVTRNRAAFLVRENCRIPGRRRFTGQLRWRKREMCVRRPGRGAGKGAAHVVGRAPSSSPDTRITYVAKVTVPVERTVAVLGCRSSW</sequence>
<dbReference type="AlphaFoldDB" id="A0A919D2M9"/>
<evidence type="ECO:0000313" key="2">
    <source>
        <dbReference type="Proteomes" id="UP000655443"/>
    </source>
</evidence>
<dbReference type="Proteomes" id="UP000655443">
    <property type="component" value="Unassembled WGS sequence"/>
</dbReference>
<comment type="caution">
    <text evidence="1">The sequence shown here is derived from an EMBL/GenBank/DDBJ whole genome shotgun (WGS) entry which is preliminary data.</text>
</comment>
<protein>
    <submittedName>
        <fullName evidence="1">Uncharacterized protein</fullName>
    </submittedName>
</protein>
<keyword evidence="2" id="KW-1185">Reference proteome</keyword>
<dbReference type="EMBL" id="BMVG01000009">
    <property type="protein sequence ID" value="GHE05626.1"/>
    <property type="molecule type" value="Genomic_DNA"/>
</dbReference>
<name>A0A919D2M9_9ACTN</name>
<organism evidence="1 2">
    <name type="scientific">Streptomyces alanosinicus</name>
    <dbReference type="NCBI Taxonomy" id="68171"/>
    <lineage>
        <taxon>Bacteria</taxon>
        <taxon>Bacillati</taxon>
        <taxon>Actinomycetota</taxon>
        <taxon>Actinomycetes</taxon>
        <taxon>Kitasatosporales</taxon>
        <taxon>Streptomycetaceae</taxon>
        <taxon>Streptomyces</taxon>
    </lineage>
</organism>